<keyword evidence="2" id="KW-1185">Reference proteome</keyword>
<dbReference type="PATRIC" id="fig|520767.4.peg.908"/>
<proteinExistence type="predicted"/>
<evidence type="ECO:0000313" key="2">
    <source>
        <dbReference type="Proteomes" id="UP000075737"/>
    </source>
</evidence>
<dbReference type="Proteomes" id="UP000075737">
    <property type="component" value="Unassembled WGS sequence"/>
</dbReference>
<reference evidence="1 2" key="1">
    <citation type="submission" date="2015-12" db="EMBL/GenBank/DDBJ databases">
        <title>Draft genome of Thermovenabulum gondwanense isolated from a red thermophilic microbial mat colonisisng an outflow channel of a bore well.</title>
        <authorList>
            <person name="Patel B.K."/>
        </authorList>
    </citation>
    <scope>NUCLEOTIDE SEQUENCE [LARGE SCALE GENOMIC DNA]</scope>
    <source>
        <strain evidence="1 2">R270</strain>
    </source>
</reference>
<comment type="caution">
    <text evidence="1">The sequence shown here is derived from an EMBL/GenBank/DDBJ whole genome shotgun (WGS) entry which is preliminary data.</text>
</comment>
<dbReference type="EMBL" id="LOHZ01000023">
    <property type="protein sequence ID" value="KYO67003.1"/>
    <property type="molecule type" value="Genomic_DNA"/>
</dbReference>
<evidence type="ECO:0000313" key="1">
    <source>
        <dbReference type="EMBL" id="KYO67003.1"/>
    </source>
</evidence>
<organism evidence="1 2">
    <name type="scientific">Thermovenabulum gondwanense</name>
    <dbReference type="NCBI Taxonomy" id="520767"/>
    <lineage>
        <taxon>Bacteria</taxon>
        <taxon>Bacillati</taxon>
        <taxon>Bacillota</taxon>
        <taxon>Clostridia</taxon>
        <taxon>Thermosediminibacterales</taxon>
        <taxon>Thermosediminibacteraceae</taxon>
        <taxon>Thermovenabulum</taxon>
    </lineage>
</organism>
<dbReference type="AlphaFoldDB" id="A0A162MRG7"/>
<gene>
    <name evidence="1" type="ORF">ATZ99_08200</name>
</gene>
<accession>A0A162MRG7</accession>
<dbReference type="RefSeq" id="WP_157074705.1">
    <property type="nucleotide sequence ID" value="NZ_LOHZ01000023.1"/>
</dbReference>
<name>A0A162MRG7_9FIRM</name>
<protein>
    <submittedName>
        <fullName evidence="1">Uncharacterized protein</fullName>
    </submittedName>
</protein>
<sequence length="51" mass="6017">MLDIRQIVGAILFFALDPYHLSKHLKEALWYDEETYDKLCEAIYKGNLKSI</sequence>